<evidence type="ECO:0000256" key="1">
    <source>
        <dbReference type="SAM" id="MobiDB-lite"/>
    </source>
</evidence>
<protein>
    <submittedName>
        <fullName evidence="2">Uncharacterized protein</fullName>
    </submittedName>
</protein>
<dbReference type="AlphaFoldDB" id="A0A7G9YRU3"/>
<dbReference type="EMBL" id="MT631449">
    <property type="protein sequence ID" value="QNO50727.1"/>
    <property type="molecule type" value="Genomic_DNA"/>
</dbReference>
<feature type="compositionally biased region" description="Basic residues" evidence="1">
    <location>
        <begin position="110"/>
        <end position="119"/>
    </location>
</feature>
<organism evidence="2">
    <name type="scientific">Candidatus Methanophagaceae archaeon ANME-1 ERB6</name>
    <dbReference type="NCBI Taxonomy" id="2759912"/>
    <lineage>
        <taxon>Archaea</taxon>
        <taxon>Methanobacteriati</taxon>
        <taxon>Methanobacteriota</taxon>
        <taxon>Stenosarchaea group</taxon>
        <taxon>Methanomicrobia</taxon>
        <taxon>Candidatus Methanophagales</taxon>
        <taxon>Candidatus Methanophagaceae</taxon>
    </lineage>
</organism>
<feature type="compositionally biased region" description="Low complexity" evidence="1">
    <location>
        <begin position="91"/>
        <end position="102"/>
    </location>
</feature>
<proteinExistence type="predicted"/>
<feature type="region of interest" description="Disordered" evidence="1">
    <location>
        <begin position="79"/>
        <end position="119"/>
    </location>
</feature>
<name>A0A7G9YRU3_9EURY</name>
<sequence>MIFNTDILSMLGKIGRADLLRKLFPEESLVITFEVYNELLRAKEVGYEFVNSILEQGFNVIYLDLGVIKEYEQKKSKLRTACPASKSDNNTLSELTRSSTRTPDVPRGKCPLRRKSGFG</sequence>
<evidence type="ECO:0000313" key="2">
    <source>
        <dbReference type="EMBL" id="QNO50727.1"/>
    </source>
</evidence>
<reference evidence="2" key="1">
    <citation type="submission" date="2020-06" db="EMBL/GenBank/DDBJ databases">
        <title>Unique genomic features of the anaerobic methanotrophic archaea.</title>
        <authorList>
            <person name="Chadwick G.L."/>
            <person name="Skennerton C.T."/>
            <person name="Laso-Perez R."/>
            <person name="Leu A.O."/>
            <person name="Speth D.R."/>
            <person name="Yu H."/>
            <person name="Morgan-Lang C."/>
            <person name="Hatzenpichler R."/>
            <person name="Goudeau D."/>
            <person name="Malmstrom R."/>
            <person name="Brazelton W.J."/>
            <person name="Woyke T."/>
            <person name="Hallam S.J."/>
            <person name="Tyson G.W."/>
            <person name="Wegener G."/>
            <person name="Boetius A."/>
            <person name="Orphan V."/>
        </authorList>
    </citation>
    <scope>NUCLEOTIDE SEQUENCE</scope>
</reference>
<accession>A0A7G9YRU3</accession>
<gene>
    <name evidence="2" type="ORF">EGEIMDOP_00012</name>
</gene>